<protein>
    <submittedName>
        <fullName evidence="7">Branched-chain amino acid ABC transporter permease</fullName>
    </submittedName>
</protein>
<dbReference type="GO" id="GO:0015658">
    <property type="term" value="F:branched-chain amino acid transmembrane transporter activity"/>
    <property type="evidence" value="ECO:0007669"/>
    <property type="project" value="InterPro"/>
</dbReference>
<dbReference type="EMBL" id="DTGR01000132">
    <property type="protein sequence ID" value="HHS29606.1"/>
    <property type="molecule type" value="Genomic_DNA"/>
</dbReference>
<dbReference type="GO" id="GO:0005886">
    <property type="term" value="C:plasma membrane"/>
    <property type="evidence" value="ECO:0007669"/>
    <property type="project" value="UniProtKB-SubCell"/>
</dbReference>
<evidence type="ECO:0000256" key="2">
    <source>
        <dbReference type="ARBA" id="ARBA00022475"/>
    </source>
</evidence>
<dbReference type="PANTHER" id="PTHR30482">
    <property type="entry name" value="HIGH-AFFINITY BRANCHED-CHAIN AMINO ACID TRANSPORT SYSTEM PERMEASE"/>
    <property type="match status" value="1"/>
</dbReference>
<feature type="transmembrane region" description="Helical" evidence="6">
    <location>
        <begin position="252"/>
        <end position="276"/>
    </location>
</feature>
<feature type="transmembrane region" description="Helical" evidence="6">
    <location>
        <begin position="288"/>
        <end position="310"/>
    </location>
</feature>
<name>A0A7V6DPW8_9BACT</name>
<dbReference type="CDD" id="cd06581">
    <property type="entry name" value="TM_PBP1_LivM_like"/>
    <property type="match status" value="1"/>
</dbReference>
<evidence type="ECO:0000256" key="1">
    <source>
        <dbReference type="ARBA" id="ARBA00004651"/>
    </source>
</evidence>
<comment type="subcellular location">
    <subcellularLocation>
        <location evidence="1">Cell membrane</location>
        <topology evidence="1">Multi-pass membrane protein</topology>
    </subcellularLocation>
</comment>
<evidence type="ECO:0000256" key="4">
    <source>
        <dbReference type="ARBA" id="ARBA00022989"/>
    </source>
</evidence>
<dbReference type="InterPro" id="IPR043428">
    <property type="entry name" value="LivM-like"/>
</dbReference>
<proteinExistence type="predicted"/>
<feature type="transmembrane region" description="Helical" evidence="6">
    <location>
        <begin position="20"/>
        <end position="36"/>
    </location>
</feature>
<comment type="caution">
    <text evidence="7">The sequence shown here is derived from an EMBL/GenBank/DDBJ whole genome shotgun (WGS) entry which is preliminary data.</text>
</comment>
<dbReference type="AlphaFoldDB" id="A0A7V6DPW8"/>
<sequence length="333" mass="36731">MNLSLTLPEAFVALLRKFDVLVIIALFLLLTLLISMDRTIEFMIFCIFVLAYDVLYGYMGRLSFGHMLYLGTGAYAFALTGELISSNPFLALLVAVASGALLGLILGPIIVRTTGACFALINLAFNQLGFFLALVAFSKWTGGEDGMSVYVDKVWIFDFSRKTTVFCFALLSLIVVIFLMRRLTNSLFGLLLRGIKENETRVQFLGYDTFAVKMVAFIISTSLSAFAGALFILNYSYVTTSFIDPLRSVEVIFASLIGGAGSVYGALAGGVSYKLISNYLPNYVQRWEMFLGVILLLLVFKFRAGVWGYITAWYQRLEATPAGKSGQPPEVGR</sequence>
<evidence type="ECO:0000313" key="7">
    <source>
        <dbReference type="EMBL" id="HHS29606.1"/>
    </source>
</evidence>
<evidence type="ECO:0000256" key="3">
    <source>
        <dbReference type="ARBA" id="ARBA00022692"/>
    </source>
</evidence>
<feature type="transmembrane region" description="Helical" evidence="6">
    <location>
        <begin position="163"/>
        <end position="183"/>
    </location>
</feature>
<organism evidence="7">
    <name type="scientific">Desulfobacca acetoxidans</name>
    <dbReference type="NCBI Taxonomy" id="60893"/>
    <lineage>
        <taxon>Bacteria</taxon>
        <taxon>Pseudomonadati</taxon>
        <taxon>Thermodesulfobacteriota</taxon>
        <taxon>Desulfobaccia</taxon>
        <taxon>Desulfobaccales</taxon>
        <taxon>Desulfobaccaceae</taxon>
        <taxon>Desulfobacca</taxon>
    </lineage>
</organism>
<dbReference type="InterPro" id="IPR001851">
    <property type="entry name" value="ABC_transp_permease"/>
</dbReference>
<gene>
    <name evidence="7" type="ORF">ENV52_07900</name>
</gene>
<evidence type="ECO:0000256" key="6">
    <source>
        <dbReference type="SAM" id="Phobius"/>
    </source>
</evidence>
<dbReference type="Pfam" id="PF02653">
    <property type="entry name" value="BPD_transp_2"/>
    <property type="match status" value="1"/>
</dbReference>
<feature type="transmembrane region" description="Helical" evidence="6">
    <location>
        <begin position="118"/>
        <end position="137"/>
    </location>
</feature>
<feature type="transmembrane region" description="Helical" evidence="6">
    <location>
        <begin position="90"/>
        <end position="111"/>
    </location>
</feature>
<keyword evidence="4 6" id="KW-1133">Transmembrane helix</keyword>
<keyword evidence="3 6" id="KW-0812">Transmembrane</keyword>
<dbReference type="PANTHER" id="PTHR30482:SF17">
    <property type="entry name" value="ABC TRANSPORTER ATP-BINDING PROTEIN"/>
    <property type="match status" value="1"/>
</dbReference>
<accession>A0A7V6DPW8</accession>
<feature type="transmembrane region" description="Helical" evidence="6">
    <location>
        <begin position="42"/>
        <end position="59"/>
    </location>
</feature>
<reference evidence="7" key="1">
    <citation type="journal article" date="2020" name="mSystems">
        <title>Genome- and Community-Level Interaction Insights into Carbon Utilization and Element Cycling Functions of Hydrothermarchaeota in Hydrothermal Sediment.</title>
        <authorList>
            <person name="Zhou Z."/>
            <person name="Liu Y."/>
            <person name="Xu W."/>
            <person name="Pan J."/>
            <person name="Luo Z.H."/>
            <person name="Li M."/>
        </authorList>
    </citation>
    <scope>NUCLEOTIDE SEQUENCE [LARGE SCALE GENOMIC DNA]</scope>
    <source>
        <strain evidence="7">SpSt-767</strain>
    </source>
</reference>
<evidence type="ECO:0000256" key="5">
    <source>
        <dbReference type="ARBA" id="ARBA00023136"/>
    </source>
</evidence>
<feature type="transmembrane region" description="Helical" evidence="6">
    <location>
        <begin position="204"/>
        <end position="232"/>
    </location>
</feature>
<feature type="transmembrane region" description="Helical" evidence="6">
    <location>
        <begin position="66"/>
        <end position="84"/>
    </location>
</feature>
<keyword evidence="5 6" id="KW-0472">Membrane</keyword>
<keyword evidence="2" id="KW-1003">Cell membrane</keyword>